<evidence type="ECO:0000259" key="3">
    <source>
        <dbReference type="Pfam" id="PF12588"/>
    </source>
</evidence>
<protein>
    <submittedName>
        <fullName evidence="4">Phosphatidylserine decarboxylase</fullName>
    </submittedName>
</protein>
<keyword evidence="1" id="KW-0210">Decarboxylase</keyword>
<dbReference type="PANTHER" id="PTHR10067:SF9">
    <property type="entry name" value="PHOSPHATIDYLSERINE DECARBOXYLASE FAMILY PROTEIN (AFU_ORTHOLOGUE AFUA_7G01730)"/>
    <property type="match status" value="1"/>
</dbReference>
<keyword evidence="5" id="KW-1185">Reference proteome</keyword>
<name>A0A3A2Z3Z1_9EURO</name>
<dbReference type="Pfam" id="PF12588">
    <property type="entry name" value="PSDC"/>
    <property type="match status" value="1"/>
</dbReference>
<dbReference type="Proteomes" id="UP000266188">
    <property type="component" value="Unassembled WGS sequence"/>
</dbReference>
<dbReference type="Pfam" id="PF02666">
    <property type="entry name" value="PS_Dcarbxylase"/>
    <property type="match status" value="1"/>
</dbReference>
<evidence type="ECO:0000256" key="2">
    <source>
        <dbReference type="ARBA" id="ARBA00023239"/>
    </source>
</evidence>
<feature type="domain" description="L-tryptophan decarboxylase PsiD-like" evidence="3">
    <location>
        <begin position="46"/>
        <end position="185"/>
    </location>
</feature>
<dbReference type="EMBL" id="MVGC01000727">
    <property type="protein sequence ID" value="RJE17759.1"/>
    <property type="molecule type" value="Genomic_DNA"/>
</dbReference>
<dbReference type="InterPro" id="IPR022237">
    <property type="entry name" value="PsiD-like"/>
</dbReference>
<dbReference type="STRING" id="2070753.A0A3A2Z3Z1"/>
<sequence>MESKPNNPIQHPLNKIGKWMPPDHDSQHQWLAALIAHVDKSKQKLHPVLQEFQHLIETNTKVYMLITSMLHQVPQKYPYNEDPTGAPQIRDYNHLLQLLNHLLTTAPAWDDKSYRVGMVGLPINAVLDWSMGTPGGFAAFLDKDINAVFKKILNAWGAFLKSPESAAVLDDSETGWFGETGIKDLTATANIDGTKHKFEEMFVCDSSAKFHGFKSWDDFFTRQFREGARPVAGPDDPNVIANACESEPYRIERNIGAREQFWLKNQPYSVLDILAHNPLAYPFVGGTLYQAYLSSLSYHRWHSPVSGKVAKTYIVEGTYYSEPLWEGVGNIKVHSGNINMAGELISQSYITAVATRGVIFIQADNPAIGLVAFVGVGMSEVSTCDITVKEGDRVQKGDQIGMFHFGGSTHCLIFRKGVNLTGFPEPGTWKGNVPVRSRLAVLS</sequence>
<evidence type="ECO:0000313" key="4">
    <source>
        <dbReference type="EMBL" id="RJE17759.1"/>
    </source>
</evidence>
<dbReference type="GO" id="GO:0004609">
    <property type="term" value="F:phosphatidylserine decarboxylase activity"/>
    <property type="evidence" value="ECO:0007669"/>
    <property type="project" value="InterPro"/>
</dbReference>
<accession>A0A3A2Z3Z1</accession>
<dbReference type="PANTHER" id="PTHR10067">
    <property type="entry name" value="PHOSPHATIDYLSERINE DECARBOXYLASE"/>
    <property type="match status" value="1"/>
</dbReference>
<dbReference type="GO" id="GO:0005739">
    <property type="term" value="C:mitochondrion"/>
    <property type="evidence" value="ECO:0007669"/>
    <property type="project" value="TreeGrafter"/>
</dbReference>
<dbReference type="GO" id="GO:0006646">
    <property type="term" value="P:phosphatidylethanolamine biosynthetic process"/>
    <property type="evidence" value="ECO:0007669"/>
    <property type="project" value="TreeGrafter"/>
</dbReference>
<evidence type="ECO:0000256" key="1">
    <source>
        <dbReference type="ARBA" id="ARBA00022793"/>
    </source>
</evidence>
<evidence type="ECO:0000313" key="5">
    <source>
        <dbReference type="Proteomes" id="UP000266188"/>
    </source>
</evidence>
<reference evidence="5" key="1">
    <citation type="submission" date="2017-02" db="EMBL/GenBank/DDBJ databases">
        <authorList>
            <person name="Tafer H."/>
            <person name="Lopandic K."/>
        </authorList>
    </citation>
    <scope>NUCLEOTIDE SEQUENCE [LARGE SCALE GENOMIC DNA]</scope>
    <source>
        <strain evidence="5">CBS 366.77</strain>
    </source>
</reference>
<organism evidence="4 5">
    <name type="scientific">Aspergillus sclerotialis</name>
    <dbReference type="NCBI Taxonomy" id="2070753"/>
    <lineage>
        <taxon>Eukaryota</taxon>
        <taxon>Fungi</taxon>
        <taxon>Dikarya</taxon>
        <taxon>Ascomycota</taxon>
        <taxon>Pezizomycotina</taxon>
        <taxon>Eurotiomycetes</taxon>
        <taxon>Eurotiomycetidae</taxon>
        <taxon>Eurotiales</taxon>
        <taxon>Aspergillaceae</taxon>
        <taxon>Aspergillus</taxon>
        <taxon>Aspergillus subgen. Polypaecilum</taxon>
    </lineage>
</organism>
<gene>
    <name evidence="4" type="ORF">PHISCL_09903</name>
</gene>
<dbReference type="OrthoDB" id="5973539at2759"/>
<dbReference type="InterPro" id="IPR003817">
    <property type="entry name" value="PS_Dcarbxylase"/>
</dbReference>
<proteinExistence type="predicted"/>
<comment type="caution">
    <text evidence="4">The sequence shown here is derived from an EMBL/GenBank/DDBJ whole genome shotgun (WGS) entry which is preliminary data.</text>
</comment>
<keyword evidence="2" id="KW-0456">Lyase</keyword>
<dbReference type="AlphaFoldDB" id="A0A3A2Z3Z1"/>